<keyword evidence="1" id="KW-1133">Transmembrane helix</keyword>
<evidence type="ECO:0000313" key="4">
    <source>
        <dbReference type="Proteomes" id="UP000593802"/>
    </source>
</evidence>
<name>A0A7I8DCG1_9BACL</name>
<feature type="domain" description="HD-GYP" evidence="2">
    <location>
        <begin position="138"/>
        <end position="224"/>
    </location>
</feature>
<dbReference type="CDD" id="cd00077">
    <property type="entry name" value="HDc"/>
    <property type="match status" value="1"/>
</dbReference>
<feature type="transmembrane region" description="Helical" evidence="1">
    <location>
        <begin position="21"/>
        <end position="39"/>
    </location>
</feature>
<evidence type="ECO:0000256" key="1">
    <source>
        <dbReference type="SAM" id="Phobius"/>
    </source>
</evidence>
<protein>
    <recommendedName>
        <fullName evidence="2">HD-GYP domain-containing protein</fullName>
    </recommendedName>
</protein>
<sequence>MFLMDRKQLKGYFSSYTDGKNLLVYFTLMTFGLLMSTVLQYEGLAGVILFAILLWCMGITYHQYYDMYNHFRSLAVKDELTGLYNHRYFQERLQELVDKGKTLSLLLLDLDYFKMYNDMFGHPEGIKELTPCLSMIRSHHERYDGKGYPDGLAGTDIPLWARILTVVDSFDAMTTNRPYQKTKTMAEAIEELRRCSGTQFDPQLVEPFIEVIKEFQIQSEKQEAVFEVHTPYFER</sequence>
<dbReference type="Proteomes" id="UP000593802">
    <property type="component" value="Chromosome"/>
</dbReference>
<feature type="transmembrane region" description="Helical" evidence="1">
    <location>
        <begin position="45"/>
        <end position="64"/>
    </location>
</feature>
<dbReference type="Pfam" id="PF13487">
    <property type="entry name" value="HD_5"/>
    <property type="match status" value="1"/>
</dbReference>
<dbReference type="Gene3D" id="1.10.3210.10">
    <property type="entry name" value="Hypothetical protein af1432"/>
    <property type="match status" value="1"/>
</dbReference>
<keyword evidence="1" id="KW-0812">Transmembrane</keyword>
<accession>A0A7I8DCG1</accession>
<dbReference type="SUPFAM" id="SSF109604">
    <property type="entry name" value="HD-domain/PDEase-like"/>
    <property type="match status" value="1"/>
</dbReference>
<dbReference type="InterPro" id="IPR003607">
    <property type="entry name" value="HD/PDEase_dom"/>
</dbReference>
<dbReference type="AlphaFoldDB" id="A0A7I8DCG1"/>
<evidence type="ECO:0000259" key="2">
    <source>
        <dbReference type="PROSITE" id="PS51832"/>
    </source>
</evidence>
<dbReference type="SMART" id="SM00267">
    <property type="entry name" value="GGDEF"/>
    <property type="match status" value="1"/>
</dbReference>
<organism evidence="3 4">
    <name type="scientific">Effusibacillus dendaii</name>
    <dbReference type="NCBI Taxonomy" id="2743772"/>
    <lineage>
        <taxon>Bacteria</taxon>
        <taxon>Bacillati</taxon>
        <taxon>Bacillota</taxon>
        <taxon>Bacilli</taxon>
        <taxon>Bacillales</taxon>
        <taxon>Alicyclobacillaceae</taxon>
        <taxon>Effusibacillus</taxon>
    </lineage>
</organism>
<dbReference type="EMBL" id="AP023366">
    <property type="protein sequence ID" value="BCJ87032.1"/>
    <property type="molecule type" value="Genomic_DNA"/>
</dbReference>
<evidence type="ECO:0000313" key="3">
    <source>
        <dbReference type="EMBL" id="BCJ87032.1"/>
    </source>
</evidence>
<dbReference type="InterPro" id="IPR037522">
    <property type="entry name" value="HD_GYP_dom"/>
</dbReference>
<gene>
    <name evidence="3" type="ORF">skT53_20170</name>
</gene>
<proteinExistence type="predicted"/>
<dbReference type="KEGG" id="eff:skT53_20170"/>
<keyword evidence="4" id="KW-1185">Reference proteome</keyword>
<dbReference type="PANTHER" id="PTHR45228:SF4">
    <property type="entry name" value="LIPOPROTEIN"/>
    <property type="match status" value="1"/>
</dbReference>
<dbReference type="PROSITE" id="PS51832">
    <property type="entry name" value="HD_GYP"/>
    <property type="match status" value="1"/>
</dbReference>
<keyword evidence="1" id="KW-0472">Membrane</keyword>
<dbReference type="InterPro" id="IPR052020">
    <property type="entry name" value="Cyclic_di-GMP/3'3'-cGAMP_PDE"/>
</dbReference>
<dbReference type="PANTHER" id="PTHR45228">
    <property type="entry name" value="CYCLIC DI-GMP PHOSPHODIESTERASE TM_0186-RELATED"/>
    <property type="match status" value="1"/>
</dbReference>
<reference evidence="3 4" key="1">
    <citation type="submission" date="2020-08" db="EMBL/GenBank/DDBJ databases">
        <title>Complete Genome Sequence of Effusibacillus dendaii Strain skT53, Isolated from Farmland soil.</title>
        <authorList>
            <person name="Konishi T."/>
            <person name="Kawasaki H."/>
        </authorList>
    </citation>
    <scope>NUCLEOTIDE SEQUENCE [LARGE SCALE GENOMIC DNA]</scope>
    <source>
        <strain evidence="4">skT53</strain>
    </source>
</reference>
<dbReference type="NCBIfam" id="TIGR00254">
    <property type="entry name" value="GGDEF"/>
    <property type="match status" value="1"/>
</dbReference>
<dbReference type="InterPro" id="IPR000160">
    <property type="entry name" value="GGDEF_dom"/>
</dbReference>